<dbReference type="AlphaFoldDB" id="A0A8W7PBB9"/>
<reference evidence="1" key="1">
    <citation type="submission" date="2022-08" db="UniProtKB">
        <authorList>
            <consortium name="EnsemblMetazoa"/>
        </authorList>
    </citation>
    <scope>IDENTIFICATION</scope>
</reference>
<sequence length="155" mass="17523">MTIQPFAITEEAEYAEEEYLVRHQQPQPGGPFQVAFQIAGLLAIERGCVSARTGTSSTTTTTTTAGWTRRHRFRCKVLPVRVLQQVGAALHKFLRADVFRELALDAAQQLGELRGCRPADRFSLRNDRGTRSVKERHAMRQMHGIRRPTYLIVCS</sequence>
<protein>
    <submittedName>
        <fullName evidence="1">Uncharacterized protein</fullName>
    </submittedName>
</protein>
<proteinExistence type="predicted"/>
<evidence type="ECO:0000313" key="1">
    <source>
        <dbReference type="EnsemblMetazoa" id="ACOM028198-PA.1"/>
    </source>
</evidence>
<dbReference type="Proteomes" id="UP000075882">
    <property type="component" value="Unassembled WGS sequence"/>
</dbReference>
<name>A0A8W7PBB9_ANOCL</name>
<dbReference type="EnsemblMetazoa" id="ACOM028198-RA">
    <property type="protein sequence ID" value="ACOM028198-PA.1"/>
    <property type="gene ID" value="ACOM028198"/>
</dbReference>
<organism evidence="1">
    <name type="scientific">Anopheles coluzzii</name>
    <name type="common">African malaria mosquito</name>
    <dbReference type="NCBI Taxonomy" id="1518534"/>
    <lineage>
        <taxon>Eukaryota</taxon>
        <taxon>Metazoa</taxon>
        <taxon>Ecdysozoa</taxon>
        <taxon>Arthropoda</taxon>
        <taxon>Hexapoda</taxon>
        <taxon>Insecta</taxon>
        <taxon>Pterygota</taxon>
        <taxon>Neoptera</taxon>
        <taxon>Endopterygota</taxon>
        <taxon>Diptera</taxon>
        <taxon>Nematocera</taxon>
        <taxon>Culicoidea</taxon>
        <taxon>Culicidae</taxon>
        <taxon>Anophelinae</taxon>
        <taxon>Anopheles</taxon>
    </lineage>
</organism>
<accession>A0A8W7PBB9</accession>